<accession>A0A1X7M1V6</accession>
<dbReference type="SUPFAM" id="SSF140453">
    <property type="entry name" value="EsxAB dimer-like"/>
    <property type="match status" value="1"/>
</dbReference>
<evidence type="ECO:0000256" key="1">
    <source>
        <dbReference type="RuleBase" id="RU362001"/>
    </source>
</evidence>
<dbReference type="EMBL" id="FXAZ01000013">
    <property type="protein sequence ID" value="SMG59472.1"/>
    <property type="molecule type" value="Genomic_DNA"/>
</dbReference>
<dbReference type="Gene3D" id="1.10.287.1060">
    <property type="entry name" value="ESAT-6-like"/>
    <property type="match status" value="1"/>
</dbReference>
<evidence type="ECO:0000313" key="3">
    <source>
        <dbReference type="Proteomes" id="UP000193834"/>
    </source>
</evidence>
<dbReference type="AlphaFoldDB" id="A0A1X7M1V6"/>
<reference evidence="2 3" key="1">
    <citation type="submission" date="2017-04" db="EMBL/GenBank/DDBJ databases">
        <authorList>
            <person name="Afonso C.L."/>
            <person name="Miller P.J."/>
            <person name="Scott M.A."/>
            <person name="Spackman E."/>
            <person name="Goraichik I."/>
            <person name="Dimitrov K.M."/>
            <person name="Suarez D.L."/>
            <person name="Swayne D.E."/>
        </authorList>
    </citation>
    <scope>NUCLEOTIDE SEQUENCE [LARGE SCALE GENOMIC DNA]</scope>
    <source>
        <strain evidence="2 3">11</strain>
    </source>
</reference>
<dbReference type="STRING" id="1852522.SAMN06295960_4948"/>
<gene>
    <name evidence="2" type="ORF">SAMN06295960_4948</name>
</gene>
<protein>
    <recommendedName>
        <fullName evidence="1">ESAT-6-like protein</fullName>
    </recommendedName>
</protein>
<dbReference type="InterPro" id="IPR036689">
    <property type="entry name" value="ESAT-6-like_sf"/>
</dbReference>
<proteinExistence type="inferred from homology"/>
<dbReference type="Pfam" id="PF06013">
    <property type="entry name" value="WXG100"/>
    <property type="match status" value="1"/>
</dbReference>
<dbReference type="OrthoDB" id="4978934at2"/>
<organism evidence="2 3">
    <name type="scientific">Paenibacillus aquistagni</name>
    <dbReference type="NCBI Taxonomy" id="1852522"/>
    <lineage>
        <taxon>Bacteria</taxon>
        <taxon>Bacillati</taxon>
        <taxon>Bacillota</taxon>
        <taxon>Bacilli</taxon>
        <taxon>Bacillales</taxon>
        <taxon>Paenibacillaceae</taxon>
        <taxon>Paenibacillus</taxon>
    </lineage>
</organism>
<dbReference type="InterPro" id="IPR010310">
    <property type="entry name" value="T7SS_ESAT-6-like"/>
</dbReference>
<dbReference type="RefSeq" id="WP_085499094.1">
    <property type="nucleotide sequence ID" value="NZ_FXAZ01000013.1"/>
</dbReference>
<sequence length="98" mass="11003">MANKLVFNPEQARSVAKSIKNKASNADTLINQLKTEIHSVSGWWEGQSQTAFVQQFDDLLPSFKKLVECVNTISANLDEIARVKQEADQQLASKLRSR</sequence>
<dbReference type="NCBIfam" id="TIGR03930">
    <property type="entry name" value="WXG100_ESAT6"/>
    <property type="match status" value="1"/>
</dbReference>
<name>A0A1X7M1V6_9BACL</name>
<keyword evidence="3" id="KW-1185">Reference proteome</keyword>
<evidence type="ECO:0000313" key="2">
    <source>
        <dbReference type="EMBL" id="SMG59472.1"/>
    </source>
</evidence>
<dbReference type="Proteomes" id="UP000193834">
    <property type="component" value="Unassembled WGS sequence"/>
</dbReference>
<comment type="similarity">
    <text evidence="1">Belongs to the WXG100 family.</text>
</comment>